<comment type="caution">
    <text evidence="6">The sequence shown here is derived from an EMBL/GenBank/DDBJ whole genome shotgun (WGS) entry which is preliminary data.</text>
</comment>
<name>A0A2V2UYQ1_TRYCR</name>
<dbReference type="GO" id="GO:0005634">
    <property type="term" value="C:nucleus"/>
    <property type="evidence" value="ECO:0007669"/>
    <property type="project" value="UniProtKB-SubCell"/>
</dbReference>
<dbReference type="Pfam" id="PF01878">
    <property type="entry name" value="EVE"/>
    <property type="match status" value="1"/>
</dbReference>
<dbReference type="InterPro" id="IPR052181">
    <property type="entry name" value="5hmC_binding"/>
</dbReference>
<reference evidence="6 7" key="1">
    <citation type="journal article" date="2018" name="Microb. Genom.">
        <title>Expanding an expanded genome: long-read sequencing of Trypanosoma cruzi.</title>
        <authorList>
            <person name="Berna L."/>
            <person name="Rodriguez M."/>
            <person name="Chiribao M.L."/>
            <person name="Parodi-Talice A."/>
            <person name="Pita S."/>
            <person name="Rijo G."/>
            <person name="Alvarez-Valin F."/>
            <person name="Robello C."/>
        </authorList>
    </citation>
    <scope>NUCLEOTIDE SEQUENCE [LARGE SCALE GENOMIC DNA]</scope>
    <source>
        <strain evidence="6 7">Dm28c</strain>
    </source>
</reference>
<dbReference type="VEuPathDB" id="TriTrypDB:TcG_04835"/>
<evidence type="ECO:0000256" key="4">
    <source>
        <dbReference type="ARBA" id="ARBA00023242"/>
    </source>
</evidence>
<dbReference type="SUPFAM" id="SSF88697">
    <property type="entry name" value="PUA domain-like"/>
    <property type="match status" value="1"/>
</dbReference>
<organism evidence="6 7">
    <name type="scientific">Trypanosoma cruzi</name>
    <dbReference type="NCBI Taxonomy" id="5693"/>
    <lineage>
        <taxon>Eukaryota</taxon>
        <taxon>Discoba</taxon>
        <taxon>Euglenozoa</taxon>
        <taxon>Kinetoplastea</taxon>
        <taxon>Metakinetoplastina</taxon>
        <taxon>Trypanosomatida</taxon>
        <taxon>Trypanosomatidae</taxon>
        <taxon>Trypanosoma</taxon>
        <taxon>Schizotrypanum</taxon>
    </lineage>
</organism>
<evidence type="ECO:0000256" key="1">
    <source>
        <dbReference type="ARBA" id="ARBA00004123"/>
    </source>
</evidence>
<evidence type="ECO:0000256" key="3">
    <source>
        <dbReference type="ARBA" id="ARBA00022553"/>
    </source>
</evidence>
<dbReference type="CDD" id="cd21133">
    <property type="entry name" value="EVE"/>
    <property type="match status" value="1"/>
</dbReference>
<sequence length="167" mass="19006">MSRKRAPSSEAGQYWLMKSDFHTFSIDDLKKSGCSPWDGVRNYAARNNMRAMNVGDRILFYHSCAKPAGVAGLAVVVKTAYPDHTALDPASPHYDVKATKEKNPWEMVDIQFEEKFPSLVTLERLKAEKELRDMKLFSMARLSVQPVTRSEYEYVVWLGRGSKGGRR</sequence>
<dbReference type="FunFam" id="3.10.590.10:FF:000003">
    <property type="entry name" value="Thymocyte nuclear protein 1"/>
    <property type="match status" value="1"/>
</dbReference>
<dbReference type="InterPro" id="IPR047197">
    <property type="entry name" value="THYN1-like_EVE"/>
</dbReference>
<dbReference type="Gene3D" id="3.10.590.10">
    <property type="entry name" value="ph1033 like domains"/>
    <property type="match status" value="1"/>
</dbReference>
<dbReference type="VEuPathDB" id="TriTrypDB:TcCLB.506247.100"/>
<dbReference type="VEuPathDB" id="TriTrypDB:BCY84_07456"/>
<evidence type="ECO:0000313" key="6">
    <source>
        <dbReference type="EMBL" id="PWU89101.1"/>
    </source>
</evidence>
<evidence type="ECO:0000313" key="7">
    <source>
        <dbReference type="Proteomes" id="UP000246121"/>
    </source>
</evidence>
<dbReference type="EMBL" id="PRFA01000063">
    <property type="protein sequence ID" value="PWU89101.1"/>
    <property type="molecule type" value="Genomic_DNA"/>
</dbReference>
<dbReference type="Proteomes" id="UP000246121">
    <property type="component" value="Unassembled WGS sequence"/>
</dbReference>
<dbReference type="InterPro" id="IPR015947">
    <property type="entry name" value="PUA-like_sf"/>
</dbReference>
<proteinExistence type="predicted"/>
<dbReference type="VEuPathDB" id="TriTrypDB:C3747_91g47"/>
<dbReference type="PANTHER" id="PTHR14087">
    <property type="entry name" value="THYMOCYTE NUCLEAR PROTEIN 1"/>
    <property type="match status" value="1"/>
</dbReference>
<dbReference type="VEuPathDB" id="TriTrypDB:TcBrA4_0012080"/>
<dbReference type="PANTHER" id="PTHR14087:SF7">
    <property type="entry name" value="THYMOCYTE NUCLEAR PROTEIN 1"/>
    <property type="match status" value="1"/>
</dbReference>
<evidence type="ECO:0000256" key="2">
    <source>
        <dbReference type="ARBA" id="ARBA00014654"/>
    </source>
</evidence>
<accession>A0A2V2UYQ1</accession>
<dbReference type="VEuPathDB" id="TriTrypDB:C4B63_63g21"/>
<comment type="subcellular location">
    <subcellularLocation>
        <location evidence="1">Nucleus</location>
    </subcellularLocation>
</comment>
<keyword evidence="4" id="KW-0539">Nucleus</keyword>
<feature type="domain" description="EVE" evidence="5">
    <location>
        <begin position="13"/>
        <end position="156"/>
    </location>
</feature>
<dbReference type="OrthoDB" id="41445at2759"/>
<evidence type="ECO:0000259" key="5">
    <source>
        <dbReference type="Pfam" id="PF01878"/>
    </source>
</evidence>
<keyword evidence="3" id="KW-0597">Phosphoprotein</keyword>
<protein>
    <recommendedName>
        <fullName evidence="2">Thymocyte nuclear protein 1</fullName>
    </recommendedName>
</protein>
<dbReference type="AlphaFoldDB" id="A0A2V2UYQ1"/>
<gene>
    <name evidence="6" type="ORF">C4B63_63g21</name>
</gene>
<dbReference type="InterPro" id="IPR002740">
    <property type="entry name" value="EVE_domain"/>
</dbReference>